<dbReference type="Proteomes" id="UP001521116">
    <property type="component" value="Unassembled WGS sequence"/>
</dbReference>
<comment type="caution">
    <text evidence="2">The sequence shown here is derived from an EMBL/GenBank/DDBJ whole genome shotgun (WGS) entry which is preliminary data.</text>
</comment>
<feature type="signal peptide" evidence="1">
    <location>
        <begin position="1"/>
        <end position="17"/>
    </location>
</feature>
<organism evidence="2 3">
    <name type="scientific">Neofusicoccum ribis</name>
    <dbReference type="NCBI Taxonomy" id="45134"/>
    <lineage>
        <taxon>Eukaryota</taxon>
        <taxon>Fungi</taxon>
        <taxon>Dikarya</taxon>
        <taxon>Ascomycota</taxon>
        <taxon>Pezizomycotina</taxon>
        <taxon>Dothideomycetes</taxon>
        <taxon>Dothideomycetes incertae sedis</taxon>
        <taxon>Botryosphaeriales</taxon>
        <taxon>Botryosphaeriaceae</taxon>
        <taxon>Neofusicoccum</taxon>
    </lineage>
</organism>
<evidence type="ECO:0000256" key="1">
    <source>
        <dbReference type="SAM" id="SignalP"/>
    </source>
</evidence>
<proteinExistence type="predicted"/>
<accession>A0ABR3TEU6</accession>
<dbReference type="EMBL" id="JAJVDC020000002">
    <property type="protein sequence ID" value="KAL1637906.1"/>
    <property type="molecule type" value="Genomic_DNA"/>
</dbReference>
<protein>
    <submittedName>
        <fullName evidence="2">Uncharacterized protein</fullName>
    </submittedName>
</protein>
<gene>
    <name evidence="2" type="ORF">SLS56_000463</name>
</gene>
<name>A0ABR3TEU6_9PEZI</name>
<sequence length="361" mass="37472">MHFSPVAILALAGVALAAQMPAASTPTKASNTENIHGAIACKASKVYSFMPFTKVNGPLPPTVIAKPTTTTRFRTTTTCVTTPEVTVTTVVPSAPTATVTPGITKFKEGTLTVTKTVPYGTKTVTSDIKAAPVTPVATMSVEVDNPSDNLPPVGAVVHVFSPVVTSGATRRVQVPGIFRLPVHLWKAVSGLFLQGAVVNSHGTTATVSTTSVLTKFDTSPETVTAPEPKTVTTTMEPTTVKAIPSVTTQIWDRKNDGIPPQTVVISLPGSEVLVQDATTTTTSTVMSTPAFADSTTTATSTVTSTSVLLDPTTVHPTTTTSTVASPTFTETLHLPVVTSGATRNGPPAVVSMAVKAWRYFN</sequence>
<feature type="chain" id="PRO_5046774093" evidence="1">
    <location>
        <begin position="18"/>
        <end position="361"/>
    </location>
</feature>
<keyword evidence="1" id="KW-0732">Signal</keyword>
<reference evidence="2 3" key="1">
    <citation type="submission" date="2024-02" db="EMBL/GenBank/DDBJ databases">
        <title>De novo assembly and annotation of 12 fungi associated with fruit tree decline syndrome in Ontario, Canada.</title>
        <authorList>
            <person name="Sulman M."/>
            <person name="Ellouze W."/>
            <person name="Ilyukhin E."/>
        </authorList>
    </citation>
    <scope>NUCLEOTIDE SEQUENCE [LARGE SCALE GENOMIC DNA]</scope>
    <source>
        <strain evidence="2 3">M1-105</strain>
    </source>
</reference>
<evidence type="ECO:0000313" key="2">
    <source>
        <dbReference type="EMBL" id="KAL1637906.1"/>
    </source>
</evidence>
<evidence type="ECO:0000313" key="3">
    <source>
        <dbReference type="Proteomes" id="UP001521116"/>
    </source>
</evidence>
<keyword evidence="3" id="KW-1185">Reference proteome</keyword>